<dbReference type="CDD" id="cd00610">
    <property type="entry name" value="OAT_like"/>
    <property type="match status" value="1"/>
</dbReference>
<evidence type="ECO:0000313" key="21">
    <source>
        <dbReference type="Proteomes" id="UP001056588"/>
    </source>
</evidence>
<dbReference type="Pfam" id="PF00202">
    <property type="entry name" value="Aminotran_3"/>
    <property type="match status" value="1"/>
</dbReference>
<gene>
    <name evidence="18" type="ORF">BTJ66_07205</name>
    <name evidence="19" type="ORF">MNY58_01940</name>
</gene>
<evidence type="ECO:0000256" key="7">
    <source>
        <dbReference type="ARBA" id="ARBA00022490"/>
    </source>
</evidence>
<evidence type="ECO:0000256" key="9">
    <source>
        <dbReference type="ARBA" id="ARBA00022679"/>
    </source>
</evidence>
<dbReference type="Proteomes" id="UP001056588">
    <property type="component" value="Chromosome"/>
</dbReference>
<keyword evidence="21" id="KW-1185">Reference proteome</keyword>
<dbReference type="Proteomes" id="UP000223828">
    <property type="component" value="Unassembled WGS sequence"/>
</dbReference>
<evidence type="ECO:0000256" key="10">
    <source>
        <dbReference type="ARBA" id="ARBA00022898"/>
    </source>
</evidence>
<dbReference type="InterPro" id="IPR015424">
    <property type="entry name" value="PyrdxlP-dep_Trfase"/>
</dbReference>
<dbReference type="OrthoDB" id="9807885at2"/>
<dbReference type="FunFam" id="3.40.640.10:FF:000013">
    <property type="entry name" value="4-aminobutyrate aminotransferase"/>
    <property type="match status" value="1"/>
</dbReference>
<name>A0A2C6WFT7_9STAP</name>
<dbReference type="AlphaFoldDB" id="A0A2C6WFT7"/>
<evidence type="ECO:0000313" key="20">
    <source>
        <dbReference type="Proteomes" id="UP000223828"/>
    </source>
</evidence>
<dbReference type="InterPro" id="IPR005814">
    <property type="entry name" value="Aminotrans_3"/>
</dbReference>
<dbReference type="SUPFAM" id="SSF53383">
    <property type="entry name" value="PLP-dependent transferases"/>
    <property type="match status" value="1"/>
</dbReference>
<dbReference type="NCBIfam" id="NF006368">
    <property type="entry name" value="PRK08593.1"/>
    <property type="match status" value="1"/>
</dbReference>
<dbReference type="EMBL" id="MRZN01000009">
    <property type="protein sequence ID" value="PHK49678.1"/>
    <property type="molecule type" value="Genomic_DNA"/>
</dbReference>
<dbReference type="GO" id="GO:0030170">
    <property type="term" value="F:pyridoxal phosphate binding"/>
    <property type="evidence" value="ECO:0007669"/>
    <property type="project" value="InterPro"/>
</dbReference>
<dbReference type="InterPro" id="IPR015422">
    <property type="entry name" value="PyrdxlP-dep_Trfase_small"/>
</dbReference>
<dbReference type="InterPro" id="IPR050103">
    <property type="entry name" value="Class-III_PLP-dep_AT"/>
</dbReference>
<comment type="similarity">
    <text evidence="4 17">Belongs to the class-III pyridoxal-phosphate-dependent aminotransferase family.</text>
</comment>
<dbReference type="GO" id="GO:0042802">
    <property type="term" value="F:identical protein binding"/>
    <property type="evidence" value="ECO:0007669"/>
    <property type="project" value="TreeGrafter"/>
</dbReference>
<dbReference type="RefSeq" id="WP_099090290.1">
    <property type="nucleotide sequence ID" value="NZ_CP093217.1"/>
</dbReference>
<keyword evidence="7" id="KW-0963">Cytoplasm</keyword>
<evidence type="ECO:0000313" key="18">
    <source>
        <dbReference type="EMBL" id="PHK49678.1"/>
    </source>
</evidence>
<evidence type="ECO:0000256" key="4">
    <source>
        <dbReference type="ARBA" id="ARBA00008954"/>
    </source>
</evidence>
<evidence type="ECO:0000256" key="5">
    <source>
        <dbReference type="ARBA" id="ARBA00012876"/>
    </source>
</evidence>
<protein>
    <recommendedName>
        <fullName evidence="13">(S)-3-amino-2-methylpropionate transaminase</fullName>
        <ecNumber evidence="6">2.6.1.19</ecNumber>
        <ecNumber evidence="5">2.6.1.22</ecNumber>
    </recommendedName>
    <alternativeName>
        <fullName evidence="14">GABA aminotransferase</fullName>
    </alternativeName>
    <alternativeName>
        <fullName evidence="12">Gamma-amino-N-butyrate transaminase</fullName>
    </alternativeName>
    <alternativeName>
        <fullName evidence="16">Glutamate:succinic semialdehyde transaminase</fullName>
    </alternativeName>
    <alternativeName>
        <fullName evidence="11">L-AIBAT</fullName>
    </alternativeName>
</protein>
<evidence type="ECO:0000256" key="14">
    <source>
        <dbReference type="ARBA" id="ARBA00031787"/>
    </source>
</evidence>
<dbReference type="Gene3D" id="3.40.640.10">
    <property type="entry name" value="Type I PLP-dependent aspartate aminotransferase-like (Major domain)"/>
    <property type="match status" value="1"/>
</dbReference>
<reference evidence="18" key="1">
    <citation type="journal article" date="2017" name="Appl. Environ. Microbiol.">
        <title>Staphylococcus edaphicus sp. nov., isolated in Antarctica, harbours mecC gene and genomic islands with suspected role in adaptation to extreme environment.</title>
        <authorList>
            <person name="Pantucek R."/>
            <person name="Sedlacek I."/>
            <person name="Indrakova A."/>
            <person name="Vrbovska V."/>
            <person name="Maslanova I."/>
            <person name="Kovarovic V."/>
            <person name="Svec P."/>
            <person name="Kralova S."/>
            <person name="Kristofova L."/>
            <person name="Keklakova J."/>
            <person name="Petras P."/>
            <person name="Doskar J."/>
        </authorList>
    </citation>
    <scope>NUCLEOTIDE SEQUENCE</scope>
    <source>
        <strain evidence="18">CCM 8730</strain>
    </source>
</reference>
<evidence type="ECO:0000256" key="13">
    <source>
        <dbReference type="ARBA" id="ARBA00030857"/>
    </source>
</evidence>
<dbReference type="EC" id="2.6.1.19" evidence="6"/>
<keyword evidence="10 17" id="KW-0663">Pyridoxal phosphate</keyword>
<dbReference type="GO" id="GO:0047298">
    <property type="term" value="F:(S)-3-amino-2-methylpropionate transaminase activity"/>
    <property type="evidence" value="ECO:0007669"/>
    <property type="project" value="UniProtKB-EC"/>
</dbReference>
<dbReference type="PIRSF" id="PIRSF000521">
    <property type="entry name" value="Transaminase_4ab_Lys_Orn"/>
    <property type="match status" value="1"/>
</dbReference>
<dbReference type="EC" id="2.6.1.22" evidence="5"/>
<evidence type="ECO:0000256" key="15">
    <source>
        <dbReference type="ARBA" id="ARBA00048021"/>
    </source>
</evidence>
<keyword evidence="8 18" id="KW-0032">Aminotransferase</keyword>
<evidence type="ECO:0000256" key="1">
    <source>
        <dbReference type="ARBA" id="ARBA00001750"/>
    </source>
</evidence>
<comment type="catalytic activity">
    <reaction evidence="15">
        <text>4-aminobutanoate + 2-oxoglutarate = succinate semialdehyde + L-glutamate</text>
        <dbReference type="Rhea" id="RHEA:23352"/>
        <dbReference type="ChEBI" id="CHEBI:16810"/>
        <dbReference type="ChEBI" id="CHEBI:29985"/>
        <dbReference type="ChEBI" id="CHEBI:57706"/>
        <dbReference type="ChEBI" id="CHEBI:59888"/>
        <dbReference type="EC" id="2.6.1.19"/>
    </reaction>
</comment>
<dbReference type="InterPro" id="IPR049704">
    <property type="entry name" value="Aminotrans_3_PPA_site"/>
</dbReference>
<comment type="cofactor">
    <cofactor evidence="2">
        <name>pyridoxal 5'-phosphate</name>
        <dbReference type="ChEBI" id="CHEBI:597326"/>
    </cofactor>
</comment>
<evidence type="ECO:0000256" key="6">
    <source>
        <dbReference type="ARBA" id="ARBA00012912"/>
    </source>
</evidence>
<organism evidence="18 20">
    <name type="scientific">Staphylococcus edaphicus</name>
    <dbReference type="NCBI Taxonomy" id="1955013"/>
    <lineage>
        <taxon>Bacteria</taxon>
        <taxon>Bacillati</taxon>
        <taxon>Bacillota</taxon>
        <taxon>Bacilli</taxon>
        <taxon>Bacillales</taxon>
        <taxon>Staphylococcaceae</taxon>
        <taxon>Staphylococcus</taxon>
    </lineage>
</organism>
<dbReference type="InterPro" id="IPR015421">
    <property type="entry name" value="PyrdxlP-dep_Trfase_major"/>
</dbReference>
<dbReference type="GO" id="GO:0034386">
    <property type="term" value="F:4-aminobutyrate:2-oxoglutarate transaminase activity"/>
    <property type="evidence" value="ECO:0007669"/>
    <property type="project" value="UniProtKB-EC"/>
</dbReference>
<reference evidence="19" key="4">
    <citation type="submission" date="2022-03" db="EMBL/GenBank/DDBJ databases">
        <title>Complete Genome Sequence of Staphylococcus edaphicus strain CCM 8731.</title>
        <authorList>
            <person name="Rimmer C.O."/>
            <person name="Thomas J.C."/>
        </authorList>
    </citation>
    <scope>NUCLEOTIDE SEQUENCE</scope>
    <source>
        <strain evidence="19">CCM 8731</strain>
    </source>
</reference>
<comment type="pathway">
    <text evidence="3">Amino-acid degradation; 4-aminobutanoate degradation.</text>
</comment>
<dbReference type="PANTHER" id="PTHR11986">
    <property type="entry name" value="AMINOTRANSFERASE CLASS III"/>
    <property type="match status" value="1"/>
</dbReference>
<proteinExistence type="inferred from homology"/>
<comment type="catalytic activity">
    <reaction evidence="1">
        <text>(S)-3-amino-2-methylpropanoate + 2-oxoglutarate = 2-methyl-3-oxopropanoate + L-glutamate</text>
        <dbReference type="Rhea" id="RHEA:13993"/>
        <dbReference type="ChEBI" id="CHEBI:16810"/>
        <dbReference type="ChEBI" id="CHEBI:29985"/>
        <dbReference type="ChEBI" id="CHEBI:57700"/>
        <dbReference type="ChEBI" id="CHEBI:58655"/>
        <dbReference type="EC" id="2.6.1.22"/>
    </reaction>
</comment>
<sequence>MNKSEQLINEDSKYFAKPGRIKYYPLAISHGYGATLVDVEGNTYIDLLSSASSQNVGHAPKQVTEAIKAQVDKFIHYTPAYMHHEPLVKLAKKLCAIAPGNYEKRVLFGLSGSDANDGIIKLARAYTGRPYIISFINAYHGSTYGSLSMSAISLNMRKHYGPMLPGFYHIPFPDNYRGMFGSNQPNTVEEYLAPLREMFEKYVPADEVACIMIETIQGDGGLLEPVDGYFEALQSLCKEHGILLAVDDIQQGLGRTGSWSSVSHYNIEPDLITFGKSLAGGLPMSAIVGRSEIMDFLEAPAHLFTTGANPVSCEAALATIAMIEDQNLLQASTDKGKYVRKRMDAWTNQFNVVGDVRGKGLSIGIDIISDLNNKTRDAAAALKICNRCFENGVVIIAVAGNVLRFQPPLVITYAQLDKALDVLESAIADLESGKLDNYDTAGQGW</sequence>
<dbReference type="PROSITE" id="PS00600">
    <property type="entry name" value="AA_TRANSFER_CLASS_3"/>
    <property type="match status" value="1"/>
</dbReference>
<evidence type="ECO:0000256" key="11">
    <source>
        <dbReference type="ARBA" id="ARBA00029760"/>
    </source>
</evidence>
<reference evidence="20" key="2">
    <citation type="submission" date="2017-10" db="EMBL/GenBank/DDBJ databases">
        <title>Staphylococcus edaphicus sp. nov., isolated in Antarctica, harbouring mecC gene and genomic islands essential in adaptation to extreme environment.</title>
        <authorList>
            <person name="Pantucek R."/>
            <person name="Sedlacek I."/>
            <person name="Indrakova A."/>
            <person name="Vrbovska V."/>
            <person name="Maslanova I."/>
            <person name="Kovarovic V."/>
            <person name="Svec P."/>
            <person name="Kralova S."/>
            <person name="Kristofova L."/>
            <person name="Keklakova J."/>
            <person name="Petras P."/>
            <person name="Doskar J."/>
        </authorList>
    </citation>
    <scope>NUCLEOTIDE SEQUENCE [LARGE SCALE GENOMIC DNA]</scope>
    <source>
        <strain evidence="20">CCM 5085</strain>
    </source>
</reference>
<evidence type="ECO:0000256" key="2">
    <source>
        <dbReference type="ARBA" id="ARBA00001933"/>
    </source>
</evidence>
<dbReference type="EMBL" id="CP093217">
    <property type="protein sequence ID" value="UQW81901.1"/>
    <property type="molecule type" value="Genomic_DNA"/>
</dbReference>
<keyword evidence="9 18" id="KW-0808">Transferase</keyword>
<evidence type="ECO:0000256" key="16">
    <source>
        <dbReference type="ARBA" id="ARBA00050054"/>
    </source>
</evidence>
<evidence type="ECO:0000256" key="3">
    <source>
        <dbReference type="ARBA" id="ARBA00005176"/>
    </source>
</evidence>
<reference evidence="18" key="3">
    <citation type="submission" date="2017-10" db="EMBL/GenBank/DDBJ databases">
        <authorList>
            <person name="Vrbovska V."/>
            <person name="Kovarovic V."/>
            <person name="Indrakova A."/>
        </authorList>
    </citation>
    <scope>NUCLEOTIDE SEQUENCE</scope>
    <source>
        <strain evidence="18">CCM 8730</strain>
    </source>
</reference>
<dbReference type="Gene3D" id="3.90.1150.10">
    <property type="entry name" value="Aspartate Aminotransferase, domain 1"/>
    <property type="match status" value="1"/>
</dbReference>
<dbReference type="PANTHER" id="PTHR11986:SF58">
    <property type="entry name" value="LEUCINE_METHIONINE RACEMASE"/>
    <property type="match status" value="1"/>
</dbReference>
<evidence type="ECO:0000256" key="8">
    <source>
        <dbReference type="ARBA" id="ARBA00022576"/>
    </source>
</evidence>
<accession>A0A2C6WFT7</accession>
<evidence type="ECO:0000256" key="17">
    <source>
        <dbReference type="RuleBase" id="RU003560"/>
    </source>
</evidence>
<evidence type="ECO:0000313" key="19">
    <source>
        <dbReference type="EMBL" id="UQW81901.1"/>
    </source>
</evidence>
<evidence type="ECO:0000256" key="12">
    <source>
        <dbReference type="ARBA" id="ARBA00030204"/>
    </source>
</evidence>